<keyword evidence="5" id="KW-0539">Nucleus</keyword>
<evidence type="ECO:0000256" key="1">
    <source>
        <dbReference type="ARBA" id="ARBA00004123"/>
    </source>
</evidence>
<evidence type="ECO:0000259" key="6">
    <source>
        <dbReference type="PROSITE" id="PS50811"/>
    </source>
</evidence>
<keyword evidence="2" id="KW-0805">Transcription regulation</keyword>
<dbReference type="SUPFAM" id="SSF118290">
    <property type="entry name" value="WRKY DNA-binding domain"/>
    <property type="match status" value="1"/>
</dbReference>
<evidence type="ECO:0000313" key="7">
    <source>
        <dbReference type="EMBL" id="KAJ7964901.1"/>
    </source>
</evidence>
<dbReference type="SMART" id="SM00774">
    <property type="entry name" value="WRKY"/>
    <property type="match status" value="1"/>
</dbReference>
<name>A0AAD7PQX4_QUISA</name>
<keyword evidence="8" id="KW-1185">Reference proteome</keyword>
<reference evidence="7" key="1">
    <citation type="journal article" date="2023" name="Science">
        <title>Elucidation of the pathway for biosynthesis of saponin adjuvants from the soapbark tree.</title>
        <authorList>
            <person name="Reed J."/>
            <person name="Orme A."/>
            <person name="El-Demerdash A."/>
            <person name="Owen C."/>
            <person name="Martin L.B.B."/>
            <person name="Misra R.C."/>
            <person name="Kikuchi S."/>
            <person name="Rejzek M."/>
            <person name="Martin A.C."/>
            <person name="Harkess A."/>
            <person name="Leebens-Mack J."/>
            <person name="Louveau T."/>
            <person name="Stephenson M.J."/>
            <person name="Osbourn A."/>
        </authorList>
    </citation>
    <scope>NUCLEOTIDE SEQUENCE</scope>
    <source>
        <strain evidence="7">S10</strain>
    </source>
</reference>
<dbReference type="PROSITE" id="PS50811">
    <property type="entry name" value="WRKY"/>
    <property type="match status" value="1"/>
</dbReference>
<dbReference type="EMBL" id="JARAOO010000006">
    <property type="protein sequence ID" value="KAJ7964901.1"/>
    <property type="molecule type" value="Genomic_DNA"/>
</dbReference>
<sequence length="267" mass="30235">MKSFTNTISVLIAGSIHELEEFCRMQQITDKKTNFPKSDIVADEGQGSKGATIEDGRGCCKRRRVSPLSWKRNTPTEIDDGHAWRKYGQKVISNEKHPRHYYRCTYKFDQGCKAIKHVQKMQDNPPLYRTTYYSHHTCRDLLKHPEEKVIILDSLLASADHQYPNKYSDSSIMLSFANTTNNSMKLLQNTETTPGIAGIVGDDDHDHHKSCNNQTSFVSSADHDYFLPTVDFSSSAAFHPSASTDLDESAHGHGDIFSNPFAWIDLF</sequence>
<evidence type="ECO:0000256" key="2">
    <source>
        <dbReference type="ARBA" id="ARBA00023015"/>
    </source>
</evidence>
<evidence type="ECO:0000256" key="5">
    <source>
        <dbReference type="ARBA" id="ARBA00023242"/>
    </source>
</evidence>
<dbReference type="AlphaFoldDB" id="A0AAD7PQX4"/>
<feature type="domain" description="WRKY" evidence="6">
    <location>
        <begin position="73"/>
        <end position="136"/>
    </location>
</feature>
<protein>
    <submittedName>
        <fullName evidence="7">WRKY transcription factor</fullName>
    </submittedName>
</protein>
<dbReference type="GO" id="GO:0003700">
    <property type="term" value="F:DNA-binding transcription factor activity"/>
    <property type="evidence" value="ECO:0007669"/>
    <property type="project" value="InterPro"/>
</dbReference>
<keyword evidence="3" id="KW-0238">DNA-binding</keyword>
<dbReference type="KEGG" id="qsa:O6P43_014635"/>
<evidence type="ECO:0000256" key="3">
    <source>
        <dbReference type="ARBA" id="ARBA00023125"/>
    </source>
</evidence>
<comment type="subcellular location">
    <subcellularLocation>
        <location evidence="1">Nucleus</location>
    </subcellularLocation>
</comment>
<gene>
    <name evidence="7" type="ORF">O6P43_014635</name>
</gene>
<evidence type="ECO:0000256" key="4">
    <source>
        <dbReference type="ARBA" id="ARBA00023163"/>
    </source>
</evidence>
<accession>A0AAD7PQX4</accession>
<comment type="caution">
    <text evidence="7">The sequence shown here is derived from an EMBL/GenBank/DDBJ whole genome shotgun (WGS) entry which is preliminary data.</text>
</comment>
<keyword evidence="4" id="KW-0804">Transcription</keyword>
<proteinExistence type="predicted"/>
<dbReference type="GO" id="GO:0043565">
    <property type="term" value="F:sequence-specific DNA binding"/>
    <property type="evidence" value="ECO:0007669"/>
    <property type="project" value="InterPro"/>
</dbReference>
<dbReference type="InterPro" id="IPR044810">
    <property type="entry name" value="WRKY_plant"/>
</dbReference>
<evidence type="ECO:0000313" key="8">
    <source>
        <dbReference type="Proteomes" id="UP001163823"/>
    </source>
</evidence>
<dbReference type="InterPro" id="IPR036576">
    <property type="entry name" value="WRKY_dom_sf"/>
</dbReference>
<dbReference type="GO" id="GO:0005634">
    <property type="term" value="C:nucleus"/>
    <property type="evidence" value="ECO:0007669"/>
    <property type="project" value="UniProtKB-SubCell"/>
</dbReference>
<dbReference type="PANTHER" id="PTHR31282">
    <property type="entry name" value="WRKY TRANSCRIPTION FACTOR 21-RELATED"/>
    <property type="match status" value="1"/>
</dbReference>
<organism evidence="7 8">
    <name type="scientific">Quillaja saponaria</name>
    <name type="common">Soap bark tree</name>
    <dbReference type="NCBI Taxonomy" id="32244"/>
    <lineage>
        <taxon>Eukaryota</taxon>
        <taxon>Viridiplantae</taxon>
        <taxon>Streptophyta</taxon>
        <taxon>Embryophyta</taxon>
        <taxon>Tracheophyta</taxon>
        <taxon>Spermatophyta</taxon>
        <taxon>Magnoliopsida</taxon>
        <taxon>eudicotyledons</taxon>
        <taxon>Gunneridae</taxon>
        <taxon>Pentapetalae</taxon>
        <taxon>rosids</taxon>
        <taxon>fabids</taxon>
        <taxon>Fabales</taxon>
        <taxon>Quillajaceae</taxon>
        <taxon>Quillaja</taxon>
    </lineage>
</organism>
<dbReference type="InterPro" id="IPR003657">
    <property type="entry name" value="WRKY_dom"/>
</dbReference>
<dbReference type="Pfam" id="PF03106">
    <property type="entry name" value="WRKY"/>
    <property type="match status" value="1"/>
</dbReference>
<dbReference type="Gene3D" id="2.20.25.80">
    <property type="entry name" value="WRKY domain"/>
    <property type="match status" value="1"/>
</dbReference>
<dbReference type="Proteomes" id="UP001163823">
    <property type="component" value="Chromosome 6"/>
</dbReference>